<reference evidence="3" key="1">
    <citation type="submission" date="2021-01" db="EMBL/GenBank/DDBJ databases">
        <authorList>
            <person name="Corre E."/>
            <person name="Pelletier E."/>
            <person name="Niang G."/>
            <person name="Scheremetjew M."/>
            <person name="Finn R."/>
            <person name="Kale V."/>
            <person name="Holt S."/>
            <person name="Cochrane G."/>
            <person name="Meng A."/>
            <person name="Brown T."/>
            <person name="Cohen L."/>
        </authorList>
    </citation>
    <scope>NUCLEOTIDE SEQUENCE</scope>
    <source>
        <strain evidence="3">Clade-A-BCC118000</strain>
    </source>
</reference>
<proteinExistence type="predicted"/>
<evidence type="ECO:0000256" key="1">
    <source>
        <dbReference type="SAM" id="MobiDB-lite"/>
    </source>
</evidence>
<keyword evidence="2" id="KW-1133">Transmembrane helix</keyword>
<sequence>MALRDSLERARATMMGENLDPGRAIARTPATVAFTSARKEDVDRELRVQRDERRKSQPTGRINEEDVRRGVLETRASIFNVGAANESKARGSWRKALSSVRSAKRGAALSDVNPLEWTDVDGLFAYYDSIYFESKLNGRVTFSWHASPSHRNDDESEDMGEKAKLDSLFKYCLCSDVPKWWHGANPRQLCVGVCCVIEKRASQYSRVAHLRMPDVLRRFKMTQMTKEALLHGMTHAYLFVTGHTKEDAAFNAHDEEFKRLTYKLNYDFMIADAYRPQDKGYAIRWFDRAIEASAAATTSSDPLSSSMAVASARPTKDVASSVKSQLFKNSVVDVLTPEHYKLLYFISKHSRLAEKATDKERWIRYLHIMILVYEAILAGVFDYDYSPYGEEVGSKRMMLNISQEARDNLDDLVEAGMVRSLRMSTSNGKSTMAYQPSKKGLEYMRQGSISREDKELCDEFMYDPRGSLLKVVFEEKTETFKLVSDEGFNIDSTVTESEDVSYVCSPYLCRQFMKSASRPLSSYAYRASESIRGLSSIADDLDVQLSMSRVIVLIGDWIPTSCTQITELSQSLGVSDRNKGGYYSSEVDRASTDTCLEIPVGLTRISISSANAAQYCNVEAEVEYPEAAGITQIESFGLRFAREGDLVCGMKIESVMTKILNDIPVDWLSRVVADLQVDSSKLTASMTSLYQRNVLETVYDGDFANRPKFALYLAETISPKLSARHYLDGDSIEAEVKQLIGDTYYALDVSDSDVIIIGAGGIIFAGPDCARHETLLMAFCLLRARENFCTVLYQKLSTMKEELRNLQMILERVHDEPDTLRRAQVSLAETNTNLYRLGEAIRHMEVASETPIIQFGESVEPETPITGTTMYYALNTKSSKRLQHALAIDVLESTIAKRVKGCVKHYSANQEFLRTLQAQAKEVMRDNRAKTIATTRATLDQSREFMEHDAGGDRQSQRVLCALFIGLLAFRILDRLVGSSFTIPESVSFVTKNFRYPLMWDMNVPWILLSLGTWLMIAAGCAFARRVYVDRRDGFIDSTTSSTRRLCVNTLLRYLKLKEEVTYQDIFATEGTQVTQITYVEVPWGIFDTYRANVTLTVDTMRGRLLKTRIRISKSKSLPGKLFPNELHELLVADLELNGVIVDGEGNEKRRKAAQHRTKPKILLVQALGEVGVREITLTDSTLESLRATIAAKFCYRMKNVIRMSLVQHVSPNVTDEEIITTNSAVERLREYARINVVFFGRPKPKMARYLRQVTERAERQRFLDERRRLFQKKFGRRRKNMGTVAENYPESDDEAIDGF</sequence>
<keyword evidence="2" id="KW-0472">Membrane</keyword>
<feature type="region of interest" description="Disordered" evidence="1">
    <location>
        <begin position="45"/>
        <end position="66"/>
    </location>
</feature>
<organism evidence="3">
    <name type="scientific">Ostreococcus sp. 'lucimarinus'</name>
    <dbReference type="NCBI Taxonomy" id="242159"/>
    <lineage>
        <taxon>Eukaryota</taxon>
        <taxon>Viridiplantae</taxon>
        <taxon>Chlorophyta</taxon>
        <taxon>Mamiellophyceae</taxon>
        <taxon>Mamiellales</taxon>
        <taxon>Bathycoccaceae</taxon>
        <taxon>Ostreococcus</taxon>
    </lineage>
</organism>
<keyword evidence="2" id="KW-0812">Transmembrane</keyword>
<protein>
    <submittedName>
        <fullName evidence="3">Uncharacterized protein</fullName>
    </submittedName>
</protein>
<evidence type="ECO:0000313" key="3">
    <source>
        <dbReference type="EMBL" id="CAD8224015.1"/>
    </source>
</evidence>
<accession>A0A7R9T3Q7</accession>
<gene>
    <name evidence="3" type="ORF">OLUC0939_LOCUS4741</name>
</gene>
<feature type="compositionally biased region" description="Basic and acidic residues" evidence="1">
    <location>
        <begin position="45"/>
        <end position="55"/>
    </location>
</feature>
<dbReference type="EMBL" id="HBDX01005507">
    <property type="protein sequence ID" value="CAD8224015.1"/>
    <property type="molecule type" value="Transcribed_RNA"/>
</dbReference>
<name>A0A7R9T3Q7_9CHLO</name>
<feature type="transmembrane region" description="Helical" evidence="2">
    <location>
        <begin position="1003"/>
        <end position="1024"/>
    </location>
</feature>
<evidence type="ECO:0000256" key="2">
    <source>
        <dbReference type="SAM" id="Phobius"/>
    </source>
</evidence>